<dbReference type="HOGENOM" id="CLU_2198006_0_0_1"/>
<organism evidence="1 2">
    <name type="scientific">Pisolithus microcarpus 441</name>
    <dbReference type="NCBI Taxonomy" id="765257"/>
    <lineage>
        <taxon>Eukaryota</taxon>
        <taxon>Fungi</taxon>
        <taxon>Dikarya</taxon>
        <taxon>Basidiomycota</taxon>
        <taxon>Agaricomycotina</taxon>
        <taxon>Agaricomycetes</taxon>
        <taxon>Agaricomycetidae</taxon>
        <taxon>Boletales</taxon>
        <taxon>Sclerodermatineae</taxon>
        <taxon>Pisolithaceae</taxon>
        <taxon>Pisolithus</taxon>
    </lineage>
</organism>
<evidence type="ECO:0000313" key="1">
    <source>
        <dbReference type="EMBL" id="KIK21141.1"/>
    </source>
</evidence>
<dbReference type="AlphaFoldDB" id="A0A0C9YWH4"/>
<dbReference type="EMBL" id="KN833755">
    <property type="protein sequence ID" value="KIK21141.1"/>
    <property type="molecule type" value="Genomic_DNA"/>
</dbReference>
<keyword evidence="2" id="KW-1185">Reference proteome</keyword>
<accession>A0A0C9YWH4</accession>
<name>A0A0C9YWH4_9AGAM</name>
<gene>
    <name evidence="1" type="ORF">PISMIDRAFT_681702</name>
</gene>
<proteinExistence type="predicted"/>
<dbReference type="Proteomes" id="UP000054018">
    <property type="component" value="Unassembled WGS sequence"/>
</dbReference>
<evidence type="ECO:0000313" key="2">
    <source>
        <dbReference type="Proteomes" id="UP000054018"/>
    </source>
</evidence>
<reference evidence="1 2" key="1">
    <citation type="submission" date="2014-04" db="EMBL/GenBank/DDBJ databases">
        <authorList>
            <consortium name="DOE Joint Genome Institute"/>
            <person name="Kuo A."/>
            <person name="Kohler A."/>
            <person name="Costa M.D."/>
            <person name="Nagy L.G."/>
            <person name="Floudas D."/>
            <person name="Copeland A."/>
            <person name="Barry K.W."/>
            <person name="Cichocki N."/>
            <person name="Veneault-Fourrey C."/>
            <person name="LaButti K."/>
            <person name="Lindquist E.A."/>
            <person name="Lipzen A."/>
            <person name="Lundell T."/>
            <person name="Morin E."/>
            <person name="Murat C."/>
            <person name="Sun H."/>
            <person name="Tunlid A."/>
            <person name="Henrissat B."/>
            <person name="Grigoriev I.V."/>
            <person name="Hibbett D.S."/>
            <person name="Martin F."/>
            <person name="Nordberg H.P."/>
            <person name="Cantor M.N."/>
            <person name="Hua S.X."/>
        </authorList>
    </citation>
    <scope>NUCLEOTIDE SEQUENCE [LARGE SCALE GENOMIC DNA]</scope>
    <source>
        <strain evidence="1 2">441</strain>
    </source>
</reference>
<protein>
    <submittedName>
        <fullName evidence="1">Uncharacterized protein</fullName>
    </submittedName>
</protein>
<reference evidence="2" key="2">
    <citation type="submission" date="2015-01" db="EMBL/GenBank/DDBJ databases">
        <title>Evolutionary Origins and Diversification of the Mycorrhizal Mutualists.</title>
        <authorList>
            <consortium name="DOE Joint Genome Institute"/>
            <consortium name="Mycorrhizal Genomics Consortium"/>
            <person name="Kohler A."/>
            <person name="Kuo A."/>
            <person name="Nagy L.G."/>
            <person name="Floudas D."/>
            <person name="Copeland A."/>
            <person name="Barry K.W."/>
            <person name="Cichocki N."/>
            <person name="Veneault-Fourrey C."/>
            <person name="LaButti K."/>
            <person name="Lindquist E.A."/>
            <person name="Lipzen A."/>
            <person name="Lundell T."/>
            <person name="Morin E."/>
            <person name="Murat C."/>
            <person name="Riley R."/>
            <person name="Ohm R."/>
            <person name="Sun H."/>
            <person name="Tunlid A."/>
            <person name="Henrissat B."/>
            <person name="Grigoriev I.V."/>
            <person name="Hibbett D.S."/>
            <person name="Martin F."/>
        </authorList>
    </citation>
    <scope>NUCLEOTIDE SEQUENCE [LARGE SCALE GENOMIC DNA]</scope>
    <source>
        <strain evidence="2">441</strain>
    </source>
</reference>
<sequence length="108" mass="11578">MSTSASSSWDLHLCHHLSSEPKNSHSLRHILPGSSTGIGTGPPSHRSQHCESCILVAVPGLLANINSVLHSVLCHAASLWIRRVCYCTTSNVSRTIITECPFTCGITT</sequence>